<gene>
    <name evidence="3" type="primary">LOC136082248</name>
</gene>
<sequence length="215" mass="23006">MPRKQRSSIKLKRRPFSEGDGVTISPFTQIKGKSGFRFEMKMPKFGGSGKADIYSPEVDVDGKLKGGISADVDVPRLKSKVEGPDVDVSAKLPSGNVDINAPHNKGSIPGIDVRGGLGLNVSGKKKKDTGEDSDSDDDSEKGKKKKVKKKISAKLRSGNVDINAPHGKGSIPGIDVKSGLGLNVSGKKKKDTGEDSDSDDDREKGKKKKVKQKFF</sequence>
<evidence type="ECO:0000313" key="3">
    <source>
        <dbReference type="RefSeq" id="XP_065656905.1"/>
    </source>
</evidence>
<protein>
    <submittedName>
        <fullName evidence="3">Vesicle-associated protein-like isoform X1</fullName>
    </submittedName>
</protein>
<dbReference type="RefSeq" id="XP_065656905.1">
    <property type="nucleotide sequence ID" value="XM_065800833.1"/>
</dbReference>
<dbReference type="Proteomes" id="UP001652625">
    <property type="component" value="Chromosome 07"/>
</dbReference>
<accession>A0ABM4C5N8</accession>
<reference evidence="3" key="1">
    <citation type="submission" date="2025-08" db="UniProtKB">
        <authorList>
            <consortium name="RefSeq"/>
        </authorList>
    </citation>
    <scope>IDENTIFICATION</scope>
</reference>
<evidence type="ECO:0000313" key="2">
    <source>
        <dbReference type="Proteomes" id="UP001652625"/>
    </source>
</evidence>
<feature type="region of interest" description="Disordered" evidence="1">
    <location>
        <begin position="81"/>
        <end position="215"/>
    </location>
</feature>
<feature type="compositionally biased region" description="Basic residues" evidence="1">
    <location>
        <begin position="142"/>
        <end position="153"/>
    </location>
</feature>
<keyword evidence="2" id="KW-1185">Reference proteome</keyword>
<feature type="compositionally biased region" description="Basic residues" evidence="1">
    <location>
        <begin position="1"/>
        <end position="14"/>
    </location>
</feature>
<dbReference type="GeneID" id="136082248"/>
<name>A0ABM4C5N8_HYDVU</name>
<proteinExistence type="predicted"/>
<evidence type="ECO:0000256" key="1">
    <source>
        <dbReference type="SAM" id="MobiDB-lite"/>
    </source>
</evidence>
<feature type="compositionally biased region" description="Basic residues" evidence="1">
    <location>
        <begin position="205"/>
        <end position="215"/>
    </location>
</feature>
<feature type="region of interest" description="Disordered" evidence="1">
    <location>
        <begin position="1"/>
        <end position="24"/>
    </location>
</feature>
<organism evidence="2 3">
    <name type="scientific">Hydra vulgaris</name>
    <name type="common">Hydra</name>
    <name type="synonym">Hydra attenuata</name>
    <dbReference type="NCBI Taxonomy" id="6087"/>
    <lineage>
        <taxon>Eukaryota</taxon>
        <taxon>Metazoa</taxon>
        <taxon>Cnidaria</taxon>
        <taxon>Hydrozoa</taxon>
        <taxon>Hydroidolina</taxon>
        <taxon>Anthoathecata</taxon>
        <taxon>Aplanulata</taxon>
        <taxon>Hydridae</taxon>
        <taxon>Hydra</taxon>
    </lineage>
</organism>